<dbReference type="Gene3D" id="3.40.190.10">
    <property type="entry name" value="Periplasmic binding protein-like II"/>
    <property type="match status" value="2"/>
</dbReference>
<feature type="chain" id="PRO_5040718996" evidence="3">
    <location>
        <begin position="22"/>
        <end position="245"/>
    </location>
</feature>
<evidence type="ECO:0000313" key="6">
    <source>
        <dbReference type="Proteomes" id="UP000615796"/>
    </source>
</evidence>
<reference evidence="5" key="1">
    <citation type="submission" date="2020-08" db="EMBL/GenBank/DDBJ databases">
        <title>Genome Sequencing and Pan-Genome Analysis of Migratory bird Vibrio Strains, Inner Mongolia.</title>
        <authorList>
            <person name="Zheng L."/>
        </authorList>
    </citation>
    <scope>NUCLEOTIDE SEQUENCE</scope>
    <source>
        <strain evidence="5">M13F</strain>
    </source>
</reference>
<name>A0A9X0R6U6_VIBME</name>
<keyword evidence="2 3" id="KW-0732">Signal</keyword>
<dbReference type="AlphaFoldDB" id="A0A9X0R6U6"/>
<dbReference type="SUPFAM" id="SSF53850">
    <property type="entry name" value="Periplasmic binding protein-like II"/>
    <property type="match status" value="1"/>
</dbReference>
<feature type="signal peptide" evidence="3">
    <location>
        <begin position="1"/>
        <end position="21"/>
    </location>
</feature>
<evidence type="ECO:0000313" key="5">
    <source>
        <dbReference type="EMBL" id="MBC5850542.1"/>
    </source>
</evidence>
<dbReference type="SMART" id="SM00062">
    <property type="entry name" value="PBPb"/>
    <property type="match status" value="1"/>
</dbReference>
<organism evidence="5 6">
    <name type="scientific">Vibrio metschnikovii</name>
    <dbReference type="NCBI Taxonomy" id="28172"/>
    <lineage>
        <taxon>Bacteria</taxon>
        <taxon>Pseudomonadati</taxon>
        <taxon>Pseudomonadota</taxon>
        <taxon>Gammaproteobacteria</taxon>
        <taxon>Vibrionales</taxon>
        <taxon>Vibrionaceae</taxon>
        <taxon>Vibrio</taxon>
    </lineage>
</organism>
<comment type="caution">
    <text evidence="5">The sequence shown here is derived from an EMBL/GenBank/DDBJ whole genome shotgun (WGS) entry which is preliminary data.</text>
</comment>
<dbReference type="InterPro" id="IPR001638">
    <property type="entry name" value="Solute-binding_3/MltF_N"/>
</dbReference>
<dbReference type="PANTHER" id="PTHR35936:SF25">
    <property type="entry name" value="ABC TRANSPORTER SUBSTRATE-BINDING PROTEIN"/>
    <property type="match status" value="1"/>
</dbReference>
<keyword evidence="6" id="KW-1185">Reference proteome</keyword>
<evidence type="ECO:0000256" key="1">
    <source>
        <dbReference type="ARBA" id="ARBA00010333"/>
    </source>
</evidence>
<gene>
    <name evidence="5" type="ORF">H8Q88_06160</name>
</gene>
<dbReference type="Proteomes" id="UP000615796">
    <property type="component" value="Unassembled WGS sequence"/>
</dbReference>
<dbReference type="PANTHER" id="PTHR35936">
    <property type="entry name" value="MEMBRANE-BOUND LYTIC MUREIN TRANSGLYCOSYLASE F"/>
    <property type="match status" value="1"/>
</dbReference>
<evidence type="ECO:0000256" key="2">
    <source>
        <dbReference type="ARBA" id="ARBA00022729"/>
    </source>
</evidence>
<evidence type="ECO:0000256" key="3">
    <source>
        <dbReference type="SAM" id="SignalP"/>
    </source>
</evidence>
<evidence type="ECO:0000259" key="4">
    <source>
        <dbReference type="SMART" id="SM00062"/>
    </source>
</evidence>
<sequence length="245" mass="27274">MKVTSLCLTVLLTFLSWTSWAKTLTAAQDPWPPFVTSEAPHGLSIELVSAALETQGYQLEFQIMPWARALSEVQAGNVDLLPATWFTEQRTSVLAYSDHYLYNQIKFITLPTNAFEYNGLDSLAGKRVGTVRGYGYGDEFLNSTRFNRSEANDLISNLRRLEAGRIDVTLEDELVARSLMSDNGLNANNYRFTTNGLSANSLHVTSGLANPNALEYIEAFNRGLEQIKTNGTFDKILLKYGIALD</sequence>
<accession>A0A9X0R6U6</accession>
<proteinExistence type="inferred from homology"/>
<dbReference type="EMBL" id="JACRUP010000002">
    <property type="protein sequence ID" value="MBC5850542.1"/>
    <property type="molecule type" value="Genomic_DNA"/>
</dbReference>
<dbReference type="Pfam" id="PF00497">
    <property type="entry name" value="SBP_bac_3"/>
    <property type="match status" value="1"/>
</dbReference>
<dbReference type="RefSeq" id="WP_187025591.1">
    <property type="nucleotide sequence ID" value="NZ_JACRUP010000002.1"/>
</dbReference>
<protein>
    <submittedName>
        <fullName evidence="5">Transporter substrate-binding domain-containing protein</fullName>
    </submittedName>
</protein>
<comment type="similarity">
    <text evidence="1">Belongs to the bacterial solute-binding protein 3 family.</text>
</comment>
<feature type="domain" description="Solute-binding protein family 3/N-terminal" evidence="4">
    <location>
        <begin position="23"/>
        <end position="243"/>
    </location>
</feature>